<feature type="transmembrane region" description="Helical" evidence="14">
    <location>
        <begin position="232"/>
        <end position="256"/>
    </location>
</feature>
<dbReference type="SMART" id="SM00116">
    <property type="entry name" value="CBS"/>
    <property type="match status" value="2"/>
</dbReference>
<reference evidence="17 18" key="1">
    <citation type="journal article" date="2014" name="Nat. Commun.">
        <title>Klebsormidium flaccidum genome reveals primary factors for plant terrestrial adaptation.</title>
        <authorList>
            <person name="Hori K."/>
            <person name="Maruyama F."/>
            <person name="Fujisawa T."/>
            <person name="Togashi T."/>
            <person name="Yamamoto N."/>
            <person name="Seo M."/>
            <person name="Sato S."/>
            <person name="Yamada T."/>
            <person name="Mori H."/>
            <person name="Tajima N."/>
            <person name="Moriyama T."/>
            <person name="Ikeuchi M."/>
            <person name="Watanabe M."/>
            <person name="Wada H."/>
            <person name="Kobayashi K."/>
            <person name="Saito M."/>
            <person name="Masuda T."/>
            <person name="Sasaki-Sekimoto Y."/>
            <person name="Mashiguchi K."/>
            <person name="Awai K."/>
            <person name="Shimojima M."/>
            <person name="Masuda S."/>
            <person name="Iwai M."/>
            <person name="Nobusawa T."/>
            <person name="Narise T."/>
            <person name="Kondo S."/>
            <person name="Saito H."/>
            <person name="Sato R."/>
            <person name="Murakawa M."/>
            <person name="Ihara Y."/>
            <person name="Oshima-Yamada Y."/>
            <person name="Ohtaka K."/>
            <person name="Satoh M."/>
            <person name="Sonobe K."/>
            <person name="Ishii M."/>
            <person name="Ohtani R."/>
            <person name="Kanamori-Sato M."/>
            <person name="Honoki R."/>
            <person name="Miyazaki D."/>
            <person name="Mochizuki H."/>
            <person name="Umetsu J."/>
            <person name="Higashi K."/>
            <person name="Shibata D."/>
            <person name="Kamiya Y."/>
            <person name="Sato N."/>
            <person name="Nakamura Y."/>
            <person name="Tabata S."/>
            <person name="Ida S."/>
            <person name="Kurokawa K."/>
            <person name="Ohta H."/>
        </authorList>
    </citation>
    <scope>NUCLEOTIDE SEQUENCE [LARGE SCALE GENOMIC DNA]</scope>
    <source>
        <strain evidence="17 18">NIES-2285</strain>
    </source>
</reference>
<feature type="region of interest" description="Disordered" evidence="15">
    <location>
        <begin position="758"/>
        <end position="807"/>
    </location>
</feature>
<evidence type="ECO:0000259" key="16">
    <source>
        <dbReference type="PROSITE" id="PS51371"/>
    </source>
</evidence>
<gene>
    <name evidence="17" type="ORF">KFL_003360100</name>
</gene>
<keyword evidence="7 14" id="KW-1133">Transmembrane helix</keyword>
<keyword evidence="4 14" id="KW-0812">Transmembrane</keyword>
<dbReference type="InterPro" id="IPR051280">
    <property type="entry name" value="Cl-channel/antiporter"/>
</dbReference>
<evidence type="ECO:0000256" key="4">
    <source>
        <dbReference type="ARBA" id="ARBA00022692"/>
    </source>
</evidence>
<evidence type="ECO:0000256" key="3">
    <source>
        <dbReference type="ARBA" id="ARBA00022448"/>
    </source>
</evidence>
<dbReference type="SMR" id="A0A1Y1IGC4"/>
<dbReference type="PANTHER" id="PTHR11689">
    <property type="entry name" value="CHLORIDE CHANNEL PROTEIN CLC FAMILY MEMBER"/>
    <property type="match status" value="1"/>
</dbReference>
<dbReference type="OrthoDB" id="428525at2759"/>
<evidence type="ECO:0000256" key="7">
    <source>
        <dbReference type="ARBA" id="ARBA00022989"/>
    </source>
</evidence>
<evidence type="ECO:0000256" key="10">
    <source>
        <dbReference type="ARBA" id="ARBA00023136"/>
    </source>
</evidence>
<dbReference type="FunFam" id="1.10.3080.10:FF:000004">
    <property type="entry name" value="Chloride channel ClC3"/>
    <property type="match status" value="1"/>
</dbReference>
<comment type="subcellular location">
    <subcellularLocation>
        <location evidence="1 14">Membrane</location>
        <topology evidence="1 14">Multi-pass membrane protein</topology>
    </subcellularLocation>
</comment>
<keyword evidence="8 14" id="KW-0406">Ion transport</keyword>
<feature type="transmembrane region" description="Helical" evidence="14">
    <location>
        <begin position="450"/>
        <end position="468"/>
    </location>
</feature>
<dbReference type="Gene3D" id="3.10.580.10">
    <property type="entry name" value="CBS-domain"/>
    <property type="match status" value="1"/>
</dbReference>
<feature type="domain" description="CBS" evidence="16">
    <location>
        <begin position="701"/>
        <end position="757"/>
    </location>
</feature>
<dbReference type="AlphaFoldDB" id="A0A1Y1IGC4"/>
<dbReference type="PRINTS" id="PR00762">
    <property type="entry name" value="CLCHANNEL"/>
</dbReference>
<name>A0A1Y1IGC4_KLENI</name>
<sequence>MGRVIPRNGSGPLAMGTHHLLQDQAADLPDEDGVMFEDAIAGVESLDYEVVESFVNRENQARKGFVEQATYVALKWLLALLIGIATGLAIWFINLSVENFAGFKFSVTFAAMRFSYFLSFLVYAAFNTTLVLMSAVVVCYYAPASAGSGIPEIKGYLNGIDMPGILLARTLVGKVVGSIGSVAGGLALGKEGPLVHTGACIASLLGQGGSTKYHVSSHWVRLFKNDRDRRDLVTIGSAAGVSAAFRAPVGGVLFALEEMSSWWRPALMWRVFFASAIVAVTVRTAMGWCTHNNCGHFGSGGFIVYELVGGQEEYHFSELLPMALIGVVGGILGALYNQLTALLATWRRDVLHPRGKHVKVMEACAVALLTSLCSFCLPLLTTCTPCPDPEKFPDVECPRHDTYFGNFVSFNCASGAEYNDLATLFFNTQDDTIRNLFSTRTYHEYSPHTLLAFLVIFYTLSVVTFGIAVPAGQFVPGIMVGATYGRLVGMLVVHVSTREDIDEGTYALLGAASFLGGSMRMTVSLCVIMAEITNNLKLLPLIMLVLLVAKAVGDGFTRGFYEVHAAVKKIPLLEPHAKRFMREFTARDAVNRQVVPLSRIERVGHIVSVLQRENHHAYPVLQQLPGGEAALLGTVLRSHLISLLIARRDFHASPAEAAAEGTQRYDVTDFSKPVSSHGRDIEDVHLSPEERAMFLDLLPFVNASPYFVSEDMALNKVYSLFRHLGLRHLMVVPAPSHVSGVITRKDLLHEVLEEKVMGSQDGSRRPRIQQLMRRKRRRSENGGSEAGVARSPHVASSLLDEESDLEV</sequence>
<dbReference type="OMA" id="MFLKINM"/>
<protein>
    <recommendedName>
        <fullName evidence="14">Chloride channel protein</fullName>
    </recommendedName>
</protein>
<keyword evidence="18" id="KW-1185">Reference proteome</keyword>
<evidence type="ECO:0000256" key="15">
    <source>
        <dbReference type="SAM" id="MobiDB-lite"/>
    </source>
</evidence>
<dbReference type="GO" id="GO:0005247">
    <property type="term" value="F:voltage-gated chloride channel activity"/>
    <property type="evidence" value="ECO:0007669"/>
    <property type="project" value="InterPro"/>
</dbReference>
<feature type="transmembrane region" description="Helical" evidence="14">
    <location>
        <begin position="323"/>
        <end position="346"/>
    </location>
</feature>
<evidence type="ECO:0000256" key="6">
    <source>
        <dbReference type="ARBA" id="ARBA00022882"/>
    </source>
</evidence>
<dbReference type="GO" id="GO:0022857">
    <property type="term" value="F:transmembrane transporter activity"/>
    <property type="evidence" value="ECO:0000318"/>
    <property type="project" value="GO_Central"/>
</dbReference>
<dbReference type="PANTHER" id="PTHR11689:SF136">
    <property type="entry name" value="H(+)_CL(-) EXCHANGE TRANSPORTER 7"/>
    <property type="match status" value="1"/>
</dbReference>
<dbReference type="STRING" id="105231.A0A1Y1IGC4"/>
<dbReference type="PRINTS" id="PR01120">
    <property type="entry name" value="CLCHANNELPLT"/>
</dbReference>
<evidence type="ECO:0000313" key="17">
    <source>
        <dbReference type="EMBL" id="GAQ87178.1"/>
    </source>
</evidence>
<dbReference type="SUPFAM" id="SSF54631">
    <property type="entry name" value="CBS-domain pair"/>
    <property type="match status" value="1"/>
</dbReference>
<dbReference type="Gene3D" id="1.10.3080.10">
    <property type="entry name" value="Clc chloride channel"/>
    <property type="match status" value="1"/>
</dbReference>
<keyword evidence="5" id="KW-0677">Repeat</keyword>
<proteinExistence type="inferred from homology"/>
<comment type="caution">
    <text evidence="14">Lacks conserved residue(s) required for the propagation of feature annotation.</text>
</comment>
<evidence type="ECO:0000256" key="8">
    <source>
        <dbReference type="ARBA" id="ARBA00023065"/>
    </source>
</evidence>
<dbReference type="CDD" id="cd04591">
    <property type="entry name" value="CBS_pair_voltage-gated_CLC_euk_bac"/>
    <property type="match status" value="1"/>
</dbReference>
<dbReference type="InterPro" id="IPR001807">
    <property type="entry name" value="ClC"/>
</dbReference>
<keyword evidence="6" id="KW-0851">Voltage-gated channel</keyword>
<dbReference type="EMBL" id="DF237285">
    <property type="protein sequence ID" value="GAQ87178.1"/>
    <property type="molecule type" value="Genomic_DNA"/>
</dbReference>
<evidence type="ECO:0000256" key="5">
    <source>
        <dbReference type="ARBA" id="ARBA00022737"/>
    </source>
</evidence>
<dbReference type="Pfam" id="PF00571">
    <property type="entry name" value="CBS"/>
    <property type="match status" value="1"/>
</dbReference>
<evidence type="ECO:0000256" key="13">
    <source>
        <dbReference type="PROSITE-ProRule" id="PRU00703"/>
    </source>
</evidence>
<evidence type="ECO:0000256" key="9">
    <source>
        <dbReference type="ARBA" id="ARBA00023122"/>
    </source>
</evidence>
<feature type="transmembrane region" description="Helical" evidence="14">
    <location>
        <begin position="114"/>
        <end position="142"/>
    </location>
</feature>
<evidence type="ECO:0000256" key="12">
    <source>
        <dbReference type="ARBA" id="ARBA00023214"/>
    </source>
</evidence>
<evidence type="ECO:0000313" key="18">
    <source>
        <dbReference type="Proteomes" id="UP000054558"/>
    </source>
</evidence>
<evidence type="ECO:0000256" key="14">
    <source>
        <dbReference type="RuleBase" id="RU361221"/>
    </source>
</evidence>
<dbReference type="InterPro" id="IPR002251">
    <property type="entry name" value="Cl_channel_pln"/>
</dbReference>
<dbReference type="SUPFAM" id="SSF81340">
    <property type="entry name" value="Clc chloride channel"/>
    <property type="match status" value="1"/>
</dbReference>
<dbReference type="InterPro" id="IPR046342">
    <property type="entry name" value="CBS_dom_sf"/>
</dbReference>
<accession>A0A1Y1IGC4</accession>
<feature type="transmembrane region" description="Helical" evidence="14">
    <location>
        <begin position="72"/>
        <end position="94"/>
    </location>
</feature>
<comment type="similarity">
    <text evidence="2 14">Belongs to the chloride channel (TC 2.A.49) family.</text>
</comment>
<keyword evidence="9 13" id="KW-0129">CBS domain</keyword>
<keyword evidence="12 14" id="KW-0868">Chloride</keyword>
<feature type="transmembrane region" description="Helical" evidence="14">
    <location>
        <begin position="262"/>
        <end position="282"/>
    </location>
</feature>
<keyword evidence="11" id="KW-0869">Chloride channel</keyword>
<dbReference type="Proteomes" id="UP000054558">
    <property type="component" value="Unassembled WGS sequence"/>
</dbReference>
<dbReference type="InterPro" id="IPR000644">
    <property type="entry name" value="CBS_dom"/>
</dbReference>
<dbReference type="CDD" id="cd03685">
    <property type="entry name" value="ClC_6_like"/>
    <property type="match status" value="1"/>
</dbReference>
<keyword evidence="6" id="KW-0407">Ion channel</keyword>
<evidence type="ECO:0000256" key="11">
    <source>
        <dbReference type="ARBA" id="ARBA00023173"/>
    </source>
</evidence>
<dbReference type="PROSITE" id="PS51371">
    <property type="entry name" value="CBS"/>
    <property type="match status" value="1"/>
</dbReference>
<evidence type="ECO:0000256" key="2">
    <source>
        <dbReference type="ARBA" id="ARBA00009476"/>
    </source>
</evidence>
<evidence type="ECO:0000256" key="1">
    <source>
        <dbReference type="ARBA" id="ARBA00004141"/>
    </source>
</evidence>
<keyword evidence="3 14" id="KW-0813">Transport</keyword>
<dbReference type="InterPro" id="IPR014743">
    <property type="entry name" value="Cl-channel_core"/>
</dbReference>
<dbReference type="Pfam" id="PF00654">
    <property type="entry name" value="Voltage_CLC"/>
    <property type="match status" value="1"/>
</dbReference>
<dbReference type="GO" id="GO:0034707">
    <property type="term" value="C:chloride channel complex"/>
    <property type="evidence" value="ECO:0007669"/>
    <property type="project" value="UniProtKB-KW"/>
</dbReference>
<organism evidence="17 18">
    <name type="scientific">Klebsormidium nitens</name>
    <name type="common">Green alga</name>
    <name type="synonym">Ulothrix nitens</name>
    <dbReference type="NCBI Taxonomy" id="105231"/>
    <lineage>
        <taxon>Eukaryota</taxon>
        <taxon>Viridiplantae</taxon>
        <taxon>Streptophyta</taxon>
        <taxon>Klebsormidiophyceae</taxon>
        <taxon>Klebsormidiales</taxon>
        <taxon>Klebsormidiaceae</taxon>
        <taxon>Klebsormidium</taxon>
    </lineage>
</organism>
<keyword evidence="10 14" id="KW-0472">Membrane</keyword>